<reference evidence="1" key="2">
    <citation type="submission" date="2020-06" db="EMBL/GenBank/DDBJ databases">
        <authorList>
            <person name="Sheffer M."/>
        </authorList>
    </citation>
    <scope>NUCLEOTIDE SEQUENCE</scope>
</reference>
<evidence type="ECO:0000313" key="1">
    <source>
        <dbReference type="EMBL" id="KAF8795825.1"/>
    </source>
</evidence>
<sequence>MQNPRQEDFYPDQIDYKLEDIRYPKRLRWMFASYIIFKNVSIFRKPHRHRCLVPNNDSCEIFMWCENTL</sequence>
<evidence type="ECO:0000313" key="2">
    <source>
        <dbReference type="Proteomes" id="UP000807504"/>
    </source>
</evidence>
<comment type="caution">
    <text evidence="1">The sequence shown here is derived from an EMBL/GenBank/DDBJ whole genome shotgun (WGS) entry which is preliminary data.</text>
</comment>
<dbReference type="EMBL" id="JABXBU010000001">
    <property type="protein sequence ID" value="KAF8795825.1"/>
    <property type="molecule type" value="Genomic_DNA"/>
</dbReference>
<name>A0A8T0FZZ7_ARGBR</name>
<gene>
    <name evidence="1" type="ORF">HNY73_000279</name>
</gene>
<keyword evidence="2" id="KW-1185">Reference proteome</keyword>
<accession>A0A8T0FZZ7</accession>
<protein>
    <submittedName>
        <fullName evidence="1">Uncharacterized protein</fullName>
    </submittedName>
</protein>
<dbReference type="AlphaFoldDB" id="A0A8T0FZZ7"/>
<proteinExistence type="predicted"/>
<organism evidence="1 2">
    <name type="scientific">Argiope bruennichi</name>
    <name type="common">Wasp spider</name>
    <name type="synonym">Aranea bruennichi</name>
    <dbReference type="NCBI Taxonomy" id="94029"/>
    <lineage>
        <taxon>Eukaryota</taxon>
        <taxon>Metazoa</taxon>
        <taxon>Ecdysozoa</taxon>
        <taxon>Arthropoda</taxon>
        <taxon>Chelicerata</taxon>
        <taxon>Arachnida</taxon>
        <taxon>Araneae</taxon>
        <taxon>Araneomorphae</taxon>
        <taxon>Entelegynae</taxon>
        <taxon>Araneoidea</taxon>
        <taxon>Araneidae</taxon>
        <taxon>Argiope</taxon>
    </lineage>
</organism>
<dbReference type="Proteomes" id="UP000807504">
    <property type="component" value="Unassembled WGS sequence"/>
</dbReference>
<reference evidence="1" key="1">
    <citation type="journal article" date="2020" name="bioRxiv">
        <title>Chromosome-level reference genome of the European wasp spider Argiope bruennichi: a resource for studies on range expansion and evolutionary adaptation.</title>
        <authorList>
            <person name="Sheffer M.M."/>
            <person name="Hoppe A."/>
            <person name="Krehenwinkel H."/>
            <person name="Uhl G."/>
            <person name="Kuss A.W."/>
            <person name="Jensen L."/>
            <person name="Jensen C."/>
            <person name="Gillespie R.G."/>
            <person name="Hoff K.J."/>
            <person name="Prost S."/>
        </authorList>
    </citation>
    <scope>NUCLEOTIDE SEQUENCE</scope>
</reference>